<sequence length="224" mass="26217">MSQAEPKATRSFEEFLNSLRDWSPSRAEANSCTIFDEIPIEEIRQRCLGNIRNVEWLTERVKTYLGCNDFKTVFMLLRTLAGSGGELSQPKILQLMVDVTKKCLEDFHSQYYLKDALVILCGKIYYSPQLYDEEVRKVFQNILTRYDRKGKYGVYEEEARILMRIFLTIGKVGDKTFLPLLRKNIPDTKNLNHLMEYTHTCKDEIAAEGVRMLLIRYFENLEDS</sequence>
<evidence type="ECO:0000313" key="2">
    <source>
        <dbReference type="Proteomes" id="UP000230064"/>
    </source>
</evidence>
<reference evidence="2" key="1">
    <citation type="submission" date="2017-09" db="EMBL/GenBank/DDBJ databases">
        <title>Depth-based differentiation of microbial function through sediment-hosted aquifers and enrichment of novel symbionts in the deep terrestrial subsurface.</title>
        <authorList>
            <person name="Probst A.J."/>
            <person name="Ladd B."/>
            <person name="Jarett J.K."/>
            <person name="Geller-Mcgrath D.E."/>
            <person name="Sieber C.M.K."/>
            <person name="Emerson J.B."/>
            <person name="Anantharaman K."/>
            <person name="Thomas B.C."/>
            <person name="Malmstrom R."/>
            <person name="Stieglmeier M."/>
            <person name="Klingl A."/>
            <person name="Woyke T."/>
            <person name="Ryan C.M."/>
            <person name="Banfield J.F."/>
        </authorList>
    </citation>
    <scope>NUCLEOTIDE SEQUENCE [LARGE SCALE GENOMIC DNA]</scope>
</reference>
<comment type="caution">
    <text evidence="1">The sequence shown here is derived from an EMBL/GenBank/DDBJ whole genome shotgun (WGS) entry which is preliminary data.</text>
</comment>
<accession>A0A2M7MFG7</accession>
<dbReference type="Proteomes" id="UP000230064">
    <property type="component" value="Unassembled WGS sequence"/>
</dbReference>
<dbReference type="AlphaFoldDB" id="A0A2M7MFG7"/>
<evidence type="ECO:0000313" key="1">
    <source>
        <dbReference type="EMBL" id="PIX88528.1"/>
    </source>
</evidence>
<organism evidence="1 2">
    <name type="scientific">Candidatus Nealsonbacteria bacterium CG_4_10_14_3_um_filter_36_16</name>
    <dbReference type="NCBI Taxonomy" id="1974685"/>
    <lineage>
        <taxon>Bacteria</taxon>
        <taxon>Candidatus Nealsoniibacteriota</taxon>
    </lineage>
</organism>
<gene>
    <name evidence="1" type="ORF">COZ30_00645</name>
</gene>
<name>A0A2M7MFG7_9BACT</name>
<dbReference type="EMBL" id="PFJR01000015">
    <property type="protein sequence ID" value="PIX88528.1"/>
    <property type="molecule type" value="Genomic_DNA"/>
</dbReference>
<proteinExistence type="predicted"/>
<protein>
    <submittedName>
        <fullName evidence="1">Uncharacterized protein</fullName>
    </submittedName>
</protein>